<evidence type="ECO:0000313" key="2">
    <source>
        <dbReference type="EMBL" id="KAJ7622182.1"/>
    </source>
</evidence>
<dbReference type="AlphaFoldDB" id="A0AAD7FG28"/>
<comment type="caution">
    <text evidence="2">The sequence shown here is derived from an EMBL/GenBank/DDBJ whole genome shotgun (WGS) entry which is preliminary data.</text>
</comment>
<dbReference type="Proteomes" id="UP001221142">
    <property type="component" value="Unassembled WGS sequence"/>
</dbReference>
<feature type="compositionally biased region" description="Low complexity" evidence="1">
    <location>
        <begin position="129"/>
        <end position="146"/>
    </location>
</feature>
<proteinExistence type="predicted"/>
<organism evidence="2 3">
    <name type="scientific">Roridomyces roridus</name>
    <dbReference type="NCBI Taxonomy" id="1738132"/>
    <lineage>
        <taxon>Eukaryota</taxon>
        <taxon>Fungi</taxon>
        <taxon>Dikarya</taxon>
        <taxon>Basidiomycota</taxon>
        <taxon>Agaricomycotina</taxon>
        <taxon>Agaricomycetes</taxon>
        <taxon>Agaricomycetidae</taxon>
        <taxon>Agaricales</taxon>
        <taxon>Marasmiineae</taxon>
        <taxon>Mycenaceae</taxon>
        <taxon>Roridomyces</taxon>
    </lineage>
</organism>
<dbReference type="EMBL" id="JARKIF010000015">
    <property type="protein sequence ID" value="KAJ7622182.1"/>
    <property type="molecule type" value="Genomic_DNA"/>
</dbReference>
<reference evidence="2" key="1">
    <citation type="submission" date="2023-03" db="EMBL/GenBank/DDBJ databases">
        <title>Massive genome expansion in bonnet fungi (Mycena s.s.) driven by repeated elements and novel gene families across ecological guilds.</title>
        <authorList>
            <consortium name="Lawrence Berkeley National Laboratory"/>
            <person name="Harder C.B."/>
            <person name="Miyauchi S."/>
            <person name="Viragh M."/>
            <person name="Kuo A."/>
            <person name="Thoen E."/>
            <person name="Andreopoulos B."/>
            <person name="Lu D."/>
            <person name="Skrede I."/>
            <person name="Drula E."/>
            <person name="Henrissat B."/>
            <person name="Morin E."/>
            <person name="Kohler A."/>
            <person name="Barry K."/>
            <person name="LaButti K."/>
            <person name="Morin E."/>
            <person name="Salamov A."/>
            <person name="Lipzen A."/>
            <person name="Mereny Z."/>
            <person name="Hegedus B."/>
            <person name="Baldrian P."/>
            <person name="Stursova M."/>
            <person name="Weitz H."/>
            <person name="Taylor A."/>
            <person name="Grigoriev I.V."/>
            <person name="Nagy L.G."/>
            <person name="Martin F."/>
            <person name="Kauserud H."/>
        </authorList>
    </citation>
    <scope>NUCLEOTIDE SEQUENCE</scope>
    <source>
        <strain evidence="2">9284</strain>
    </source>
</reference>
<evidence type="ECO:0000313" key="3">
    <source>
        <dbReference type="Proteomes" id="UP001221142"/>
    </source>
</evidence>
<gene>
    <name evidence="2" type="ORF">FB45DRAFT_122564</name>
</gene>
<protein>
    <submittedName>
        <fullName evidence="2">Uncharacterized protein</fullName>
    </submittedName>
</protein>
<sequence length="208" mass="22775">MAEVALGLVGAAATAGGAALQAASGFVGRHESGHQQEIMETERNTRTFRENLDRAGGDVTQEEERDFQRSRDEAVSNAGYYYESIMNYKKVPWSNPVKKLKKKNDVRRWKNLTRQSNHSLRSINESICSGSDTSSVTASSGSPPGSNLAGEEIQDWANDVYDEYDPVDDHYPTDAGGGANVKAQVLEIIQMLDSKRDMGRSDLADDLG</sequence>
<name>A0AAD7FG28_9AGAR</name>
<accession>A0AAD7FG28</accession>
<keyword evidence="3" id="KW-1185">Reference proteome</keyword>
<evidence type="ECO:0000256" key="1">
    <source>
        <dbReference type="SAM" id="MobiDB-lite"/>
    </source>
</evidence>
<feature type="region of interest" description="Disordered" evidence="1">
    <location>
        <begin position="123"/>
        <end position="150"/>
    </location>
</feature>